<feature type="binding site" evidence="7 10">
    <location>
        <position position="134"/>
    </location>
    <ligand>
        <name>Mg(2+)</name>
        <dbReference type="ChEBI" id="CHEBI:18420"/>
    </ligand>
</feature>
<accession>L1ME29</accession>
<dbReference type="InterPro" id="IPR003700">
    <property type="entry name" value="Pantoate_hydroxy_MeTrfase"/>
</dbReference>
<sequence length="283" mass="29524">MNSDTGSTPATPPTPATLSKPVRISDLLSWKAEGTKWAMLTAYDYSTAQAMSQADIPVLLVGDSAANVIYGYKTTTEVSLDEMIPLARGVVRGAGKALVVADLPFGTYEASDEQAVLSAARMMRESGAHAVKIEGGVRIAPRIRALVDAGIPVMAHIGFTPQSVHSLSGFKVQGRAGGADALRADARAVAEAGAFAVVLEMVPADLAAEVTRDLPIPTIGIGAGRETDAQVLVWQDMVELPAGGFAPKFVRRFGAIGAALTDAARDYRDAVASGDFPGEEHAY</sequence>
<dbReference type="RefSeq" id="WP_006063984.1">
    <property type="nucleotide sequence ID" value="NZ_KB290831.1"/>
</dbReference>
<dbReference type="EMBL" id="AMEM01000023">
    <property type="protein sequence ID" value="EKX89513.1"/>
    <property type="molecule type" value="Genomic_DNA"/>
</dbReference>
<dbReference type="STRING" id="1035195.HMPREF9997_01755"/>
<dbReference type="HAMAP" id="MF_00156">
    <property type="entry name" value="PanB"/>
    <property type="match status" value="1"/>
</dbReference>
<dbReference type="SUPFAM" id="SSF51621">
    <property type="entry name" value="Phosphoenolpyruvate/pyruvate domain"/>
    <property type="match status" value="1"/>
</dbReference>
<keyword evidence="7 10" id="KW-0460">Magnesium</keyword>
<dbReference type="OrthoDB" id="9781789at2"/>
<keyword evidence="4 7" id="KW-0566">Pantothenate biosynthesis</keyword>
<evidence type="ECO:0000313" key="12">
    <source>
        <dbReference type="Proteomes" id="UP000010445"/>
    </source>
</evidence>
<dbReference type="Proteomes" id="UP000010445">
    <property type="component" value="Unassembled WGS sequence"/>
</dbReference>
<dbReference type="UniPathway" id="UPA00028">
    <property type="reaction ID" value="UER00003"/>
</dbReference>
<keyword evidence="12" id="KW-1185">Reference proteome</keyword>
<dbReference type="NCBIfam" id="NF001452">
    <property type="entry name" value="PRK00311.1"/>
    <property type="match status" value="1"/>
</dbReference>
<organism evidence="11 12">
    <name type="scientific">Corynebacterium durum F0235</name>
    <dbReference type="NCBI Taxonomy" id="1035195"/>
    <lineage>
        <taxon>Bacteria</taxon>
        <taxon>Bacillati</taxon>
        <taxon>Actinomycetota</taxon>
        <taxon>Actinomycetes</taxon>
        <taxon>Mycobacteriales</taxon>
        <taxon>Corynebacteriaceae</taxon>
        <taxon>Corynebacterium</taxon>
    </lineage>
</organism>
<feature type="active site" description="Proton acceptor" evidence="7 8">
    <location>
        <position position="200"/>
    </location>
</feature>
<comment type="subcellular location">
    <subcellularLocation>
        <location evidence="7">Cytoplasm</location>
    </subcellularLocation>
</comment>
<proteinExistence type="inferred from homology"/>
<comment type="pathway">
    <text evidence="1 7">Cofactor biosynthesis; (R)-pantothenate biosynthesis; (R)-pantoate from 3-methyl-2-oxobutanoate: step 1/2.</text>
</comment>
<comment type="function">
    <text evidence="6 7">Catalyzes the reversible reaction in which hydroxymethyl group from 5,10-methylenetetrahydrofolate is transferred onto alpha-ketoisovalerate to form ketopantoate.</text>
</comment>
<reference evidence="11 12" key="1">
    <citation type="submission" date="2012-05" db="EMBL/GenBank/DDBJ databases">
        <authorList>
            <person name="Weinstock G."/>
            <person name="Sodergren E."/>
            <person name="Lobos E.A."/>
            <person name="Fulton L."/>
            <person name="Fulton R."/>
            <person name="Courtney L."/>
            <person name="Fronick C."/>
            <person name="O'Laughlin M."/>
            <person name="Godfrey J."/>
            <person name="Wilson R.M."/>
            <person name="Miner T."/>
            <person name="Farmer C."/>
            <person name="Delehaunty K."/>
            <person name="Cordes M."/>
            <person name="Minx P."/>
            <person name="Tomlinson C."/>
            <person name="Chen J."/>
            <person name="Wollam A."/>
            <person name="Pepin K.H."/>
            <person name="Bhonagiri V."/>
            <person name="Zhang X."/>
            <person name="Suruliraj S."/>
            <person name="Warren W."/>
            <person name="Mitreva M."/>
            <person name="Mardis E.R."/>
            <person name="Wilson R.K."/>
        </authorList>
    </citation>
    <scope>NUCLEOTIDE SEQUENCE [LARGE SCALE GENOMIC DNA]</scope>
    <source>
        <strain evidence="11 12">F0235</strain>
    </source>
</reference>
<evidence type="ECO:0000256" key="7">
    <source>
        <dbReference type="HAMAP-Rule" id="MF_00156"/>
    </source>
</evidence>
<comment type="subunit">
    <text evidence="3 7">Homodecamer; pentamer of dimers.</text>
</comment>
<keyword evidence="7" id="KW-0963">Cytoplasm</keyword>
<protein>
    <recommendedName>
        <fullName evidence="7">3-methyl-2-oxobutanoate hydroxymethyltransferase</fullName>
        <ecNumber evidence="7">2.1.2.11</ecNumber>
    </recommendedName>
    <alternativeName>
        <fullName evidence="7">Ketopantoate hydroxymethyltransferase</fullName>
        <shortName evidence="7">KPHMT</shortName>
    </alternativeName>
</protein>
<dbReference type="Gene3D" id="3.20.20.60">
    <property type="entry name" value="Phosphoenolpyruvate-binding domains"/>
    <property type="match status" value="1"/>
</dbReference>
<dbReference type="InterPro" id="IPR015813">
    <property type="entry name" value="Pyrv/PenolPyrv_kinase-like_dom"/>
</dbReference>
<evidence type="ECO:0000256" key="9">
    <source>
        <dbReference type="PIRSR" id="PIRSR000388-2"/>
    </source>
</evidence>
<comment type="cofactor">
    <cofactor evidence="7 10">
        <name>Mg(2+)</name>
        <dbReference type="ChEBI" id="CHEBI:18420"/>
    </cofactor>
    <text evidence="7 10">Binds 1 Mg(2+) ion per subunit.</text>
</comment>
<dbReference type="AlphaFoldDB" id="L1ME29"/>
<dbReference type="GO" id="GO:0015940">
    <property type="term" value="P:pantothenate biosynthetic process"/>
    <property type="evidence" value="ECO:0007669"/>
    <property type="project" value="UniProtKB-UniRule"/>
</dbReference>
<evidence type="ECO:0000256" key="5">
    <source>
        <dbReference type="ARBA" id="ARBA00022679"/>
    </source>
</evidence>
<keyword evidence="11" id="KW-0489">Methyltransferase</keyword>
<name>L1ME29_9CORY</name>
<dbReference type="GO" id="GO:0032259">
    <property type="term" value="P:methylation"/>
    <property type="evidence" value="ECO:0007669"/>
    <property type="project" value="UniProtKB-KW"/>
</dbReference>
<dbReference type="FunFam" id="3.20.20.60:FF:000003">
    <property type="entry name" value="3-methyl-2-oxobutanoate hydroxymethyltransferase"/>
    <property type="match status" value="1"/>
</dbReference>
<dbReference type="HOGENOM" id="CLU_036645_1_0_11"/>
<dbReference type="eggNOG" id="COG0413">
    <property type="taxonomic scope" value="Bacteria"/>
</dbReference>
<gene>
    <name evidence="7" type="primary">panB</name>
    <name evidence="11" type="ORF">HMPREF9997_01755</name>
</gene>
<keyword evidence="5 7" id="KW-0808">Transferase</keyword>
<dbReference type="NCBIfam" id="TIGR00222">
    <property type="entry name" value="panB"/>
    <property type="match status" value="1"/>
</dbReference>
<comment type="caution">
    <text evidence="11">The sequence shown here is derived from an EMBL/GenBank/DDBJ whole genome shotgun (WGS) entry which is preliminary data.</text>
</comment>
<evidence type="ECO:0000313" key="11">
    <source>
        <dbReference type="EMBL" id="EKX89513.1"/>
    </source>
</evidence>
<feature type="binding site" evidence="7 10">
    <location>
        <position position="63"/>
    </location>
    <ligand>
        <name>Mg(2+)</name>
        <dbReference type="ChEBI" id="CHEBI:18420"/>
    </ligand>
</feature>
<feature type="binding site" evidence="7 9">
    <location>
        <begin position="63"/>
        <end position="64"/>
    </location>
    <ligand>
        <name>3-methyl-2-oxobutanoate</name>
        <dbReference type="ChEBI" id="CHEBI:11851"/>
    </ligand>
</feature>
<dbReference type="GO" id="GO:0005737">
    <property type="term" value="C:cytoplasm"/>
    <property type="evidence" value="ECO:0007669"/>
    <property type="project" value="UniProtKB-SubCell"/>
</dbReference>
<comment type="catalytic activity">
    <reaction evidence="7">
        <text>(6R)-5,10-methylene-5,6,7,8-tetrahydrofolate + 3-methyl-2-oxobutanoate + H2O = 2-dehydropantoate + (6S)-5,6,7,8-tetrahydrofolate</text>
        <dbReference type="Rhea" id="RHEA:11824"/>
        <dbReference type="ChEBI" id="CHEBI:11561"/>
        <dbReference type="ChEBI" id="CHEBI:11851"/>
        <dbReference type="ChEBI" id="CHEBI:15377"/>
        <dbReference type="ChEBI" id="CHEBI:15636"/>
        <dbReference type="ChEBI" id="CHEBI:57453"/>
        <dbReference type="EC" id="2.1.2.11"/>
    </reaction>
</comment>
<dbReference type="PATRIC" id="fig|1035195.3.peg.1590"/>
<dbReference type="GO" id="GO:0003864">
    <property type="term" value="F:3-methyl-2-oxobutanoate hydroxymethyltransferase activity"/>
    <property type="evidence" value="ECO:0007669"/>
    <property type="project" value="UniProtKB-UniRule"/>
</dbReference>
<evidence type="ECO:0000256" key="2">
    <source>
        <dbReference type="ARBA" id="ARBA00008676"/>
    </source>
</evidence>
<dbReference type="PIRSF" id="PIRSF000388">
    <property type="entry name" value="Pantoate_hydroxy_MeTrfase"/>
    <property type="match status" value="1"/>
</dbReference>
<dbReference type="PANTHER" id="PTHR20881:SF0">
    <property type="entry name" value="3-METHYL-2-OXOBUTANOATE HYDROXYMETHYLTRANSFERASE"/>
    <property type="match status" value="1"/>
</dbReference>
<comment type="similarity">
    <text evidence="2 7">Belongs to the PanB family.</text>
</comment>
<dbReference type="EC" id="2.1.2.11" evidence="7"/>
<evidence type="ECO:0000256" key="3">
    <source>
        <dbReference type="ARBA" id="ARBA00011424"/>
    </source>
</evidence>
<dbReference type="PANTHER" id="PTHR20881">
    <property type="entry name" value="3-METHYL-2-OXOBUTANOATE HYDROXYMETHYLTRANSFERASE"/>
    <property type="match status" value="1"/>
</dbReference>
<dbReference type="GO" id="GO:0008168">
    <property type="term" value="F:methyltransferase activity"/>
    <property type="evidence" value="ECO:0007669"/>
    <property type="project" value="UniProtKB-KW"/>
</dbReference>
<dbReference type="GO" id="GO:0000287">
    <property type="term" value="F:magnesium ion binding"/>
    <property type="evidence" value="ECO:0007669"/>
    <property type="project" value="TreeGrafter"/>
</dbReference>
<dbReference type="Pfam" id="PF02548">
    <property type="entry name" value="Pantoate_transf"/>
    <property type="match status" value="1"/>
</dbReference>
<evidence type="ECO:0000256" key="10">
    <source>
        <dbReference type="PIRSR" id="PIRSR000388-3"/>
    </source>
</evidence>
<evidence type="ECO:0000256" key="8">
    <source>
        <dbReference type="PIRSR" id="PIRSR000388-1"/>
    </source>
</evidence>
<feature type="binding site" evidence="7 9">
    <location>
        <position position="132"/>
    </location>
    <ligand>
        <name>3-methyl-2-oxobutanoate</name>
        <dbReference type="ChEBI" id="CHEBI:11851"/>
    </ligand>
</feature>
<dbReference type="InterPro" id="IPR040442">
    <property type="entry name" value="Pyrv_kinase-like_dom_sf"/>
</dbReference>
<evidence type="ECO:0000256" key="4">
    <source>
        <dbReference type="ARBA" id="ARBA00022655"/>
    </source>
</evidence>
<dbReference type="CDD" id="cd06557">
    <property type="entry name" value="KPHMT-like"/>
    <property type="match status" value="1"/>
</dbReference>
<keyword evidence="7 10" id="KW-0479">Metal-binding</keyword>
<feature type="binding site" evidence="7 10">
    <location>
        <position position="102"/>
    </location>
    <ligand>
        <name>Mg(2+)</name>
        <dbReference type="ChEBI" id="CHEBI:18420"/>
    </ligand>
</feature>
<feature type="binding site" evidence="7 9">
    <location>
        <position position="102"/>
    </location>
    <ligand>
        <name>3-methyl-2-oxobutanoate</name>
        <dbReference type="ChEBI" id="CHEBI:11851"/>
    </ligand>
</feature>
<evidence type="ECO:0000256" key="1">
    <source>
        <dbReference type="ARBA" id="ARBA00005033"/>
    </source>
</evidence>
<evidence type="ECO:0000256" key="6">
    <source>
        <dbReference type="ARBA" id="ARBA00056497"/>
    </source>
</evidence>